<evidence type="ECO:0000313" key="9">
    <source>
        <dbReference type="EMBL" id="GGI06313.1"/>
    </source>
</evidence>
<evidence type="ECO:0000256" key="5">
    <source>
        <dbReference type="ARBA" id="ARBA00022840"/>
    </source>
</evidence>
<dbReference type="InterPro" id="IPR029056">
    <property type="entry name" value="Ribokinase-like"/>
</dbReference>
<name>A0ABQ2B638_9MICO</name>
<evidence type="ECO:0000256" key="4">
    <source>
        <dbReference type="ARBA" id="ARBA00022777"/>
    </source>
</evidence>
<dbReference type="SUPFAM" id="SSF53613">
    <property type="entry name" value="Ribokinase-like"/>
    <property type="match status" value="1"/>
</dbReference>
<evidence type="ECO:0000256" key="1">
    <source>
        <dbReference type="ARBA" id="ARBA00010688"/>
    </source>
</evidence>
<feature type="domain" description="Carbohydrate kinase PfkB" evidence="8">
    <location>
        <begin position="153"/>
        <end position="310"/>
    </location>
</feature>
<sequence length="347" mass="33972">MILTVTPNPAIDVTYEVDALAPGASLRVETPVARAGGKGVNVARVLRQVGLDALAVVTAGGSSGDDLVADLVASGLPHRVVRTGAPTRRSVAIVDRAAGDTTILNERGGPLAAPEAAALLRAVADGLGAGGLGTGSLGTGSLGTGSPGRPSCLVVSGSLPPGAPESLDADLVRAAHDAGVPAIVDAVGPALLAACAAGADLVKPNREELAATTGATDPVAGARALLDAGARRVVVTLGAEGMLAVDAARPGDVTRARLPRTLRGNPTGAGDAAVAAAAVSLAGHGPAALDDLLRRAVAWSAAAVLAPLAGELDPGHRELERDVVLTHQPAGPPAGSPDPTSTESRCH</sequence>
<organism evidence="9 10">
    <name type="scientific">Isoptericola cucumis</name>
    <dbReference type="NCBI Taxonomy" id="1776856"/>
    <lineage>
        <taxon>Bacteria</taxon>
        <taxon>Bacillati</taxon>
        <taxon>Actinomycetota</taxon>
        <taxon>Actinomycetes</taxon>
        <taxon>Micrococcales</taxon>
        <taxon>Promicromonosporaceae</taxon>
        <taxon>Isoptericola</taxon>
    </lineage>
</organism>
<feature type="domain" description="Carbohydrate kinase PfkB" evidence="8">
    <location>
        <begin position="11"/>
        <end position="108"/>
    </location>
</feature>
<keyword evidence="3" id="KW-0547">Nucleotide-binding</keyword>
<keyword evidence="2 6" id="KW-0808">Transferase</keyword>
<proteinExistence type="inferred from homology"/>
<keyword evidence="5" id="KW-0067">ATP-binding</keyword>
<dbReference type="PANTHER" id="PTHR46566">
    <property type="entry name" value="1-PHOSPHOFRUCTOKINASE-RELATED"/>
    <property type="match status" value="1"/>
</dbReference>
<comment type="caution">
    <text evidence="9">The sequence shown here is derived from an EMBL/GenBank/DDBJ whole genome shotgun (WGS) entry which is preliminary data.</text>
</comment>
<comment type="similarity">
    <text evidence="1">Belongs to the carbohydrate kinase PfkB family.</text>
</comment>
<evidence type="ECO:0000256" key="7">
    <source>
        <dbReference type="SAM" id="MobiDB-lite"/>
    </source>
</evidence>
<dbReference type="EMBL" id="BMDG01000003">
    <property type="protein sequence ID" value="GGI06313.1"/>
    <property type="molecule type" value="Genomic_DNA"/>
</dbReference>
<dbReference type="InterPro" id="IPR011611">
    <property type="entry name" value="PfkB_dom"/>
</dbReference>
<dbReference type="Pfam" id="PF00294">
    <property type="entry name" value="PfkB"/>
    <property type="match status" value="2"/>
</dbReference>
<evidence type="ECO:0000256" key="2">
    <source>
        <dbReference type="ARBA" id="ARBA00022679"/>
    </source>
</evidence>
<protein>
    <submittedName>
        <fullName evidence="9">Tagatose-6-phosphate kinase</fullName>
    </submittedName>
</protein>
<evidence type="ECO:0000256" key="6">
    <source>
        <dbReference type="PIRNR" id="PIRNR000535"/>
    </source>
</evidence>
<keyword evidence="4 9" id="KW-0418">Kinase</keyword>
<dbReference type="RefSeq" id="WP_188522616.1">
    <property type="nucleotide sequence ID" value="NZ_BMDG01000003.1"/>
</dbReference>
<dbReference type="InterPro" id="IPR002173">
    <property type="entry name" value="Carboh/pur_kinase_PfkB_CS"/>
</dbReference>
<feature type="compositionally biased region" description="Polar residues" evidence="7">
    <location>
        <begin position="338"/>
        <end position="347"/>
    </location>
</feature>
<dbReference type="PANTHER" id="PTHR46566:SF5">
    <property type="entry name" value="1-PHOSPHOFRUCTOKINASE"/>
    <property type="match status" value="1"/>
</dbReference>
<evidence type="ECO:0000259" key="8">
    <source>
        <dbReference type="Pfam" id="PF00294"/>
    </source>
</evidence>
<dbReference type="Proteomes" id="UP000632535">
    <property type="component" value="Unassembled WGS sequence"/>
</dbReference>
<feature type="region of interest" description="Disordered" evidence="7">
    <location>
        <begin position="326"/>
        <end position="347"/>
    </location>
</feature>
<evidence type="ECO:0000256" key="3">
    <source>
        <dbReference type="ARBA" id="ARBA00022741"/>
    </source>
</evidence>
<keyword evidence="10" id="KW-1185">Reference proteome</keyword>
<dbReference type="PIRSF" id="PIRSF000535">
    <property type="entry name" value="1PFK/6PFK/LacC"/>
    <property type="match status" value="1"/>
</dbReference>
<accession>A0ABQ2B638</accession>
<reference evidence="10" key="1">
    <citation type="journal article" date="2019" name="Int. J. Syst. Evol. Microbiol.">
        <title>The Global Catalogue of Microorganisms (GCM) 10K type strain sequencing project: providing services to taxonomists for standard genome sequencing and annotation.</title>
        <authorList>
            <consortium name="The Broad Institute Genomics Platform"/>
            <consortium name="The Broad Institute Genome Sequencing Center for Infectious Disease"/>
            <person name="Wu L."/>
            <person name="Ma J."/>
        </authorList>
    </citation>
    <scope>NUCLEOTIDE SEQUENCE [LARGE SCALE GENOMIC DNA]</scope>
    <source>
        <strain evidence="10">CCM 8653</strain>
    </source>
</reference>
<dbReference type="GO" id="GO:0016301">
    <property type="term" value="F:kinase activity"/>
    <property type="evidence" value="ECO:0007669"/>
    <property type="project" value="UniProtKB-KW"/>
</dbReference>
<dbReference type="InterPro" id="IPR017583">
    <property type="entry name" value="Tagatose/fructose_Pkinase"/>
</dbReference>
<gene>
    <name evidence="9" type="primary">lacC</name>
    <name evidence="9" type="ORF">GCM10007368_10540</name>
</gene>
<dbReference type="Gene3D" id="3.40.1190.20">
    <property type="match status" value="1"/>
</dbReference>
<dbReference type="PROSITE" id="PS00583">
    <property type="entry name" value="PFKB_KINASES_1"/>
    <property type="match status" value="1"/>
</dbReference>
<evidence type="ECO:0000313" key="10">
    <source>
        <dbReference type="Proteomes" id="UP000632535"/>
    </source>
</evidence>